<feature type="domain" description="6-hydroxymethylpterin diphosphokinase MptE-like" evidence="1">
    <location>
        <begin position="198"/>
        <end position="347"/>
    </location>
</feature>
<proteinExistence type="predicted"/>
<accession>A0A975F0B6</accession>
<organism evidence="2 3">
    <name type="scientific">Treponema parvum</name>
    <dbReference type="NCBI Taxonomy" id="138851"/>
    <lineage>
        <taxon>Bacteria</taxon>
        <taxon>Pseudomonadati</taxon>
        <taxon>Spirochaetota</taxon>
        <taxon>Spirochaetia</taxon>
        <taxon>Spirochaetales</taxon>
        <taxon>Treponemataceae</taxon>
        <taxon>Treponema</taxon>
    </lineage>
</organism>
<dbReference type="EMBL" id="CP054257">
    <property type="protein sequence ID" value="QTQ11724.1"/>
    <property type="molecule type" value="Genomic_DNA"/>
</dbReference>
<dbReference type="PANTHER" id="PTHR41786:SF1">
    <property type="entry name" value="6-HYDROXYMETHYLPTERIN DIPHOSPHOKINASE MPTE-LIKE DOMAIN-CONTAINING PROTEIN"/>
    <property type="match status" value="1"/>
</dbReference>
<name>A0A975F0B6_9SPIR</name>
<dbReference type="AlphaFoldDB" id="A0A975F0B6"/>
<dbReference type="Pfam" id="PF01973">
    <property type="entry name" value="MptE-like"/>
    <property type="match status" value="1"/>
</dbReference>
<evidence type="ECO:0000313" key="2">
    <source>
        <dbReference type="EMBL" id="QTQ11724.1"/>
    </source>
</evidence>
<dbReference type="Proteomes" id="UP000671995">
    <property type="component" value="Chromosome"/>
</dbReference>
<reference evidence="2" key="2">
    <citation type="journal article" date="2021" name="Microbiol. Resour. Announc.">
        <title>Complete Genome Sequences of Three Human Oral Treponema parvum Isolates.</title>
        <authorList>
            <person name="Zeng H."/>
            <person name="Watt R.M."/>
        </authorList>
    </citation>
    <scope>NUCLEOTIDE SEQUENCE</scope>
    <source>
        <strain evidence="2">ATCC 700773</strain>
    </source>
</reference>
<gene>
    <name evidence="2" type="ORF">HRI96_05625</name>
</gene>
<evidence type="ECO:0000313" key="3">
    <source>
        <dbReference type="Proteomes" id="UP000671995"/>
    </source>
</evidence>
<dbReference type="PANTHER" id="PTHR41786">
    <property type="entry name" value="MOTILITY ACCESSORY FACTOR MAF"/>
    <property type="match status" value="1"/>
</dbReference>
<dbReference type="RefSeq" id="WP_210118519.1">
    <property type="nucleotide sequence ID" value="NZ_CP054257.1"/>
</dbReference>
<reference evidence="2" key="1">
    <citation type="submission" date="2020-05" db="EMBL/GenBank/DDBJ databases">
        <authorList>
            <person name="Zeng H."/>
            <person name="Chan Y.K."/>
            <person name="Watt R.M."/>
        </authorList>
    </citation>
    <scope>NUCLEOTIDE SEQUENCE</scope>
    <source>
        <strain evidence="2">ATCC 700773</strain>
    </source>
</reference>
<dbReference type="InterPro" id="IPR002826">
    <property type="entry name" value="MptE-like"/>
</dbReference>
<protein>
    <submittedName>
        <fullName evidence="2">Motility associated factor glycosyltransferase family protein</fullName>
    </submittedName>
</protein>
<evidence type="ECO:0000259" key="1">
    <source>
        <dbReference type="Pfam" id="PF01973"/>
    </source>
</evidence>
<sequence length="485" mass="54621">MNMLYEKIIEAKNSLPVPVFFDGRPMHSKYDPEAEAHSFTGQLPEKSSFVVILGIGGGYHIRSVLERFPGARIIAVENSAKDISFISKIPCVQDLMKNGNVIFCAAENGNEAAQLLKTLYIPALHKDLNILIQRAWGTAAEKKVKNIISELKKELSSISADYSVQSHFGKIWQYNIVRNLLFLNKALKSKDGRINEKTVFPVEKTAAVVAAGPSLDDSVKKLKMERKNYYIISTDTALGTLLKHNIKPDAVVSIDGQFISHAHFMLEIPGGILFVFDVCASPCAVRRVYALKNRILFVRTGHPMLSSEKDFMNLETGAGTVTIAAADFAAKAGFSNIEMFGADFAYISGKPYARGTYLESGFYSQSYRLCSAEQRYCALMFRTPLIPDAGNPVIRTTQILNSYKNTFRIWKEKLKTNRTALPHRIENPQNFDFSVFMKHLSDRSNFFAFLPFIAFLRKNPELKDKEFDELLKLAQTSLLRYNYKI</sequence>